<feature type="domain" description="HTH araC/xylS-type" evidence="4">
    <location>
        <begin position="156"/>
        <end position="256"/>
    </location>
</feature>
<reference evidence="5 6" key="1">
    <citation type="journal article" date="2022" name="BMC Genomics">
        <title>Comparative genome analysis of mycobacteria focusing on tRNA and non-coding RNA.</title>
        <authorList>
            <person name="Behra P.R.K."/>
            <person name="Pettersson B.M.F."/>
            <person name="Ramesh M."/>
            <person name="Das S."/>
            <person name="Dasgupta S."/>
            <person name="Kirsebom L.A."/>
        </authorList>
    </citation>
    <scope>NUCLEOTIDE SEQUENCE [LARGE SCALE GENOMIC DNA]</scope>
    <source>
        <strain evidence="5 6">DSM 44078</strain>
    </source>
</reference>
<gene>
    <name evidence="5" type="ORF">H7J73_18890</name>
</gene>
<dbReference type="PROSITE" id="PS00041">
    <property type="entry name" value="HTH_ARAC_FAMILY_1"/>
    <property type="match status" value="1"/>
</dbReference>
<dbReference type="PANTHER" id="PTHR11019:SF159">
    <property type="entry name" value="TRANSCRIPTIONAL REGULATOR-RELATED"/>
    <property type="match status" value="1"/>
</dbReference>
<proteinExistence type="predicted"/>
<dbReference type="InterPro" id="IPR018060">
    <property type="entry name" value="HTH_AraC"/>
</dbReference>
<dbReference type="SUPFAM" id="SSF51182">
    <property type="entry name" value="RmlC-like cupins"/>
    <property type="match status" value="1"/>
</dbReference>
<keyword evidence="6" id="KW-1185">Reference proteome</keyword>
<keyword evidence="2" id="KW-0238">DNA-binding</keyword>
<comment type="caution">
    <text evidence="5">The sequence shown here is derived from an EMBL/GenBank/DDBJ whole genome shotgun (WGS) entry which is preliminary data.</text>
</comment>
<dbReference type="RefSeq" id="WP_353962001.1">
    <property type="nucleotide sequence ID" value="NZ_JACKTY010000031.1"/>
</dbReference>
<dbReference type="InterPro" id="IPR018062">
    <property type="entry name" value="HTH_AraC-typ_CS"/>
</dbReference>
<sequence>MNLYGPTAIALPPGKTLVAGCGREHKEHTSMPHCHPEGQLLGSRRGLLTIGTETGMWVVPATHAVWIPPHQIHWARSHGPLDGWTVYVAERARQQLPLTVRTIRASGLLREAVLRAATWPAGPADTAVDRHICEVILDEIEGLPTDSFTLPLPSDHQALHVAQALIADPGDPRGIRDWASLVSVSDRTLSRRFVDQTGFTFSGWRQRARLVRSLEMLAEQQPVTSIALNLGYATASAFIALFRRTFGESPASYRAKLIDPTPSPT</sequence>
<keyword evidence="3" id="KW-0804">Transcription</keyword>
<dbReference type="InterPro" id="IPR003313">
    <property type="entry name" value="AraC-bd"/>
</dbReference>
<dbReference type="CDD" id="cd06124">
    <property type="entry name" value="cupin_NimR-like_N"/>
    <property type="match status" value="1"/>
</dbReference>
<evidence type="ECO:0000256" key="3">
    <source>
        <dbReference type="ARBA" id="ARBA00023163"/>
    </source>
</evidence>
<dbReference type="Proteomes" id="UP001526201">
    <property type="component" value="Unassembled WGS sequence"/>
</dbReference>
<organism evidence="5 6">
    <name type="scientific">Mycolicibacterium komossense</name>
    <dbReference type="NCBI Taxonomy" id="1779"/>
    <lineage>
        <taxon>Bacteria</taxon>
        <taxon>Bacillati</taxon>
        <taxon>Actinomycetota</taxon>
        <taxon>Actinomycetes</taxon>
        <taxon>Mycobacteriales</taxon>
        <taxon>Mycobacteriaceae</taxon>
        <taxon>Mycolicibacterium</taxon>
    </lineage>
</organism>
<dbReference type="EMBL" id="JACKTY010000031">
    <property type="protein sequence ID" value="MCV7228083.1"/>
    <property type="molecule type" value="Genomic_DNA"/>
</dbReference>
<dbReference type="PROSITE" id="PS01124">
    <property type="entry name" value="HTH_ARAC_FAMILY_2"/>
    <property type="match status" value="1"/>
</dbReference>
<evidence type="ECO:0000259" key="4">
    <source>
        <dbReference type="PROSITE" id="PS01124"/>
    </source>
</evidence>
<dbReference type="Gene3D" id="1.10.10.60">
    <property type="entry name" value="Homeodomain-like"/>
    <property type="match status" value="1"/>
</dbReference>
<evidence type="ECO:0000256" key="1">
    <source>
        <dbReference type="ARBA" id="ARBA00023015"/>
    </source>
</evidence>
<evidence type="ECO:0000313" key="6">
    <source>
        <dbReference type="Proteomes" id="UP001526201"/>
    </source>
</evidence>
<dbReference type="SMART" id="SM00342">
    <property type="entry name" value="HTH_ARAC"/>
    <property type="match status" value="1"/>
</dbReference>
<dbReference type="Pfam" id="PF12833">
    <property type="entry name" value="HTH_18"/>
    <property type="match status" value="1"/>
</dbReference>
<dbReference type="PRINTS" id="PR00032">
    <property type="entry name" value="HTHARAC"/>
</dbReference>
<dbReference type="SUPFAM" id="SSF46689">
    <property type="entry name" value="Homeodomain-like"/>
    <property type="match status" value="1"/>
</dbReference>
<keyword evidence="1" id="KW-0805">Transcription regulation</keyword>
<dbReference type="PANTHER" id="PTHR11019">
    <property type="entry name" value="HTH-TYPE TRANSCRIPTIONAL REGULATOR NIMR"/>
    <property type="match status" value="1"/>
</dbReference>
<evidence type="ECO:0000256" key="2">
    <source>
        <dbReference type="ARBA" id="ARBA00023125"/>
    </source>
</evidence>
<dbReference type="InterPro" id="IPR009057">
    <property type="entry name" value="Homeodomain-like_sf"/>
</dbReference>
<dbReference type="Pfam" id="PF02311">
    <property type="entry name" value="AraC_binding"/>
    <property type="match status" value="1"/>
</dbReference>
<dbReference type="InterPro" id="IPR020449">
    <property type="entry name" value="Tscrpt_reg_AraC-type_HTH"/>
</dbReference>
<accession>A0ABT3CF20</accession>
<protein>
    <submittedName>
        <fullName evidence="5">Helix-turn-helix transcriptional regulator</fullName>
    </submittedName>
</protein>
<name>A0ABT3CF20_9MYCO</name>
<evidence type="ECO:0000313" key="5">
    <source>
        <dbReference type="EMBL" id="MCV7228083.1"/>
    </source>
</evidence>
<dbReference type="InterPro" id="IPR011051">
    <property type="entry name" value="RmlC_Cupin_sf"/>
</dbReference>